<accession>A0ABD5T975</accession>
<comment type="caution">
    <text evidence="2">The sequence shown here is derived from an EMBL/GenBank/DDBJ whole genome shotgun (WGS) entry which is preliminary data.</text>
</comment>
<dbReference type="EMBL" id="JBHSWX010000012">
    <property type="protein sequence ID" value="MFC6785940.1"/>
    <property type="molecule type" value="Genomic_DNA"/>
</dbReference>
<protein>
    <submittedName>
        <fullName evidence="2">Winged helix-turn-helix transcriptional regulator</fullName>
    </submittedName>
</protein>
<dbReference type="InterPro" id="IPR056504">
    <property type="entry name" value="HTH_HVO_0163_N"/>
</dbReference>
<dbReference type="CDD" id="cd00090">
    <property type="entry name" value="HTH_ARSR"/>
    <property type="match status" value="1"/>
</dbReference>
<dbReference type="SUPFAM" id="SSF46785">
    <property type="entry name" value="Winged helix' DNA-binding domain"/>
    <property type="match status" value="2"/>
</dbReference>
<evidence type="ECO:0000313" key="3">
    <source>
        <dbReference type="Proteomes" id="UP001596443"/>
    </source>
</evidence>
<dbReference type="SMART" id="SM00418">
    <property type="entry name" value="HTH_ARSR"/>
    <property type="match status" value="1"/>
</dbReference>
<dbReference type="PANTHER" id="PTHR36216:SF1">
    <property type="entry name" value="HTH ARSR-TYPE DOMAIN-CONTAINING PROTEIN"/>
    <property type="match status" value="1"/>
</dbReference>
<name>A0ABD5T975_9EURY</name>
<dbReference type="PANTHER" id="PTHR36216">
    <property type="entry name" value="TRANSCRIPTIONAL REGULATOR, TRMB"/>
    <property type="match status" value="1"/>
</dbReference>
<feature type="domain" description="HTH arsR-type" evidence="1">
    <location>
        <begin position="148"/>
        <end position="247"/>
    </location>
</feature>
<evidence type="ECO:0000313" key="2">
    <source>
        <dbReference type="EMBL" id="MFC6785940.1"/>
    </source>
</evidence>
<dbReference type="Proteomes" id="UP001596443">
    <property type="component" value="Unassembled WGS sequence"/>
</dbReference>
<organism evidence="2 3">
    <name type="scientific">Halobaculum halobium</name>
    <dbReference type="NCBI Taxonomy" id="3032281"/>
    <lineage>
        <taxon>Archaea</taxon>
        <taxon>Methanobacteriati</taxon>
        <taxon>Methanobacteriota</taxon>
        <taxon>Stenosarchaea group</taxon>
        <taxon>Halobacteria</taxon>
        <taxon>Halobacteriales</taxon>
        <taxon>Haloferacaceae</taxon>
        <taxon>Halobaculum</taxon>
    </lineage>
</organism>
<dbReference type="AlphaFoldDB" id="A0ABD5T975"/>
<dbReference type="GeneID" id="81209002"/>
<dbReference type="Pfam" id="PF01047">
    <property type="entry name" value="MarR"/>
    <property type="match status" value="1"/>
</dbReference>
<dbReference type="Gene3D" id="1.10.10.10">
    <property type="entry name" value="Winged helix-like DNA-binding domain superfamily/Winged helix DNA-binding domain"/>
    <property type="match status" value="2"/>
</dbReference>
<dbReference type="RefSeq" id="WP_284062757.1">
    <property type="nucleotide sequence ID" value="NZ_CP126158.1"/>
</dbReference>
<evidence type="ECO:0000259" key="1">
    <source>
        <dbReference type="PROSITE" id="PS50987"/>
    </source>
</evidence>
<dbReference type="InterPro" id="IPR036388">
    <property type="entry name" value="WH-like_DNA-bd_sf"/>
</dbReference>
<keyword evidence="3" id="KW-1185">Reference proteome</keyword>
<dbReference type="InterPro" id="IPR011991">
    <property type="entry name" value="ArsR-like_HTH"/>
</dbReference>
<dbReference type="Pfam" id="PF24266">
    <property type="entry name" value="HTH_HVO_0163_N"/>
    <property type="match status" value="1"/>
</dbReference>
<proteinExistence type="predicted"/>
<dbReference type="InterPro" id="IPR000835">
    <property type="entry name" value="HTH_MarR-typ"/>
</dbReference>
<gene>
    <name evidence="2" type="ORF">ACFQFD_08105</name>
</gene>
<dbReference type="InterPro" id="IPR036390">
    <property type="entry name" value="WH_DNA-bd_sf"/>
</dbReference>
<dbReference type="InterPro" id="IPR001845">
    <property type="entry name" value="HTH_ArsR_DNA-bd_dom"/>
</dbReference>
<dbReference type="GO" id="GO:0006355">
    <property type="term" value="P:regulation of DNA-templated transcription"/>
    <property type="evidence" value="ECO:0007669"/>
    <property type="project" value="UniProtKB-ARBA"/>
</dbReference>
<sequence length="247" mass="26095">MTGLSRSSATFVLVLVAVGVVTASVGPVAHARATAADAVVADGAIVPTEAVDGFETVPVGANAGDVRTVATTAERPVADAPPVLVPVVAASRLGDPDSDTLDHETRRGIHETVTATPGIHLAGVADAVGEPISTVRYHSRVLERADVIETEKIRGKKCVFPALDGDRDRTLQAALATDPSRSVLRSVRDHEPTTVSELAEHLDRARSTVCHHLGRLSDDGFVTRDRDGERVATTLTETVRDALRDRR</sequence>
<dbReference type="PROSITE" id="PS50987">
    <property type="entry name" value="HTH_ARSR_2"/>
    <property type="match status" value="1"/>
</dbReference>
<reference evidence="2 3" key="1">
    <citation type="journal article" date="2019" name="Int. J. Syst. Evol. Microbiol.">
        <title>The Global Catalogue of Microorganisms (GCM) 10K type strain sequencing project: providing services to taxonomists for standard genome sequencing and annotation.</title>
        <authorList>
            <consortium name="The Broad Institute Genomics Platform"/>
            <consortium name="The Broad Institute Genome Sequencing Center for Infectious Disease"/>
            <person name="Wu L."/>
            <person name="Ma J."/>
        </authorList>
    </citation>
    <scope>NUCLEOTIDE SEQUENCE [LARGE SCALE GENOMIC DNA]</scope>
    <source>
        <strain evidence="2 3">SYNS20</strain>
    </source>
</reference>